<protein>
    <submittedName>
        <fullName evidence="1">Uncharacterized protein</fullName>
    </submittedName>
</protein>
<keyword evidence="2" id="KW-1185">Reference proteome</keyword>
<evidence type="ECO:0000313" key="2">
    <source>
        <dbReference type="Proteomes" id="UP001469365"/>
    </source>
</evidence>
<name>A0ABU9DEJ6_9BACL</name>
<dbReference type="RefSeq" id="WP_341414310.1">
    <property type="nucleotide sequence ID" value="NZ_JBBPCC010000002.1"/>
</dbReference>
<evidence type="ECO:0000313" key="1">
    <source>
        <dbReference type="EMBL" id="MEK8127256.1"/>
    </source>
</evidence>
<dbReference type="EMBL" id="JBBPCC010000002">
    <property type="protein sequence ID" value="MEK8127256.1"/>
    <property type="molecule type" value="Genomic_DNA"/>
</dbReference>
<dbReference type="Proteomes" id="UP001469365">
    <property type="component" value="Unassembled WGS sequence"/>
</dbReference>
<organism evidence="1 2">
    <name type="scientific">Paenibacillus filicis</name>
    <dbReference type="NCBI Taxonomy" id="669464"/>
    <lineage>
        <taxon>Bacteria</taxon>
        <taxon>Bacillati</taxon>
        <taxon>Bacillota</taxon>
        <taxon>Bacilli</taxon>
        <taxon>Bacillales</taxon>
        <taxon>Paenibacillaceae</taxon>
        <taxon>Paenibacillus</taxon>
    </lineage>
</organism>
<gene>
    <name evidence="1" type="ORF">WMW72_04950</name>
</gene>
<reference evidence="1 2" key="1">
    <citation type="submission" date="2024-04" db="EMBL/GenBank/DDBJ databases">
        <title>draft genome sequnece of Paenibacillus filicis.</title>
        <authorList>
            <person name="Kim D.-U."/>
        </authorList>
    </citation>
    <scope>NUCLEOTIDE SEQUENCE [LARGE SCALE GENOMIC DNA]</scope>
    <source>
        <strain evidence="1 2">KACC14197</strain>
    </source>
</reference>
<proteinExistence type="predicted"/>
<sequence length="92" mass="10430">MKDFHSFIEELLGRNKKLFTEADFSDCQKAAANMDELVHNLEATEVKFRRKLTETAAQVPQDKDKIVYLQGVCDGMNLVLGPLKKHGEPSNH</sequence>
<comment type="caution">
    <text evidence="1">The sequence shown here is derived from an EMBL/GenBank/DDBJ whole genome shotgun (WGS) entry which is preliminary data.</text>
</comment>
<accession>A0ABU9DEJ6</accession>